<feature type="compositionally biased region" description="Polar residues" evidence="5">
    <location>
        <begin position="166"/>
        <end position="195"/>
    </location>
</feature>
<feature type="domain" description="Prokaryotic-type class I peptide chain release factors" evidence="6">
    <location>
        <begin position="68"/>
        <end position="163"/>
    </location>
</feature>
<evidence type="ECO:0000313" key="7">
    <source>
        <dbReference type="EMBL" id="KAH6600350.1"/>
    </source>
</evidence>
<comment type="subcellular location">
    <subcellularLocation>
        <location evidence="1">Mitochondrion</location>
    </subcellularLocation>
</comment>
<dbReference type="PANTHER" id="PTHR46203:SF1">
    <property type="entry name" value="MITOCHONDRIAL TRANSLATION RELEASE FACTOR IN RESCUE"/>
    <property type="match status" value="1"/>
</dbReference>
<feature type="region of interest" description="Disordered" evidence="5">
    <location>
        <begin position="157"/>
        <end position="208"/>
    </location>
</feature>
<dbReference type="SUPFAM" id="SSF75620">
    <property type="entry name" value="Release factor"/>
    <property type="match status" value="1"/>
</dbReference>
<dbReference type="InterPro" id="IPR000352">
    <property type="entry name" value="Pep_chain_release_fac_I"/>
</dbReference>
<sequence>MWRVIWPQRAVNVARMLSSSIGKPALPSMVPSPADAIESNLTAMPSTPSASAPIPKVHSDKRKTKTPIQLNEADLVEKFTKGSGPGGQKINKCKHSVQLWHTPSGLFVETQRFRELASNRKEARKLLLLKLDQQINGSLSKVAVKLEKYHKKISKQKQRAKKKYGSVNNEALQTAVTNDPQAQQGSDVQIGSDGQDNGVGEVDLRVKK</sequence>
<protein>
    <recommendedName>
        <fullName evidence="6">Prokaryotic-type class I peptide chain release factors domain-containing protein</fullName>
    </recommendedName>
</protein>
<dbReference type="EMBL" id="JAFCIX010000040">
    <property type="protein sequence ID" value="KAH6600350.1"/>
    <property type="molecule type" value="Genomic_DNA"/>
</dbReference>
<feature type="compositionally biased region" description="Polar residues" evidence="5">
    <location>
        <begin position="40"/>
        <end position="50"/>
    </location>
</feature>
<organism evidence="7 8">
    <name type="scientific">Batrachochytrium salamandrivorans</name>
    <dbReference type="NCBI Taxonomy" id="1357716"/>
    <lineage>
        <taxon>Eukaryota</taxon>
        <taxon>Fungi</taxon>
        <taxon>Fungi incertae sedis</taxon>
        <taxon>Chytridiomycota</taxon>
        <taxon>Chytridiomycota incertae sedis</taxon>
        <taxon>Chytridiomycetes</taxon>
        <taxon>Rhizophydiales</taxon>
        <taxon>Rhizophydiales incertae sedis</taxon>
        <taxon>Batrachochytrium</taxon>
    </lineage>
</organism>
<feature type="region of interest" description="Disordered" evidence="5">
    <location>
        <begin position="40"/>
        <end position="65"/>
    </location>
</feature>
<dbReference type="InterPro" id="IPR052405">
    <property type="entry name" value="Mito_Transl_Release_Factor"/>
</dbReference>
<dbReference type="Proteomes" id="UP001648503">
    <property type="component" value="Unassembled WGS sequence"/>
</dbReference>
<dbReference type="Pfam" id="PF00472">
    <property type="entry name" value="RF-1"/>
    <property type="match status" value="1"/>
</dbReference>
<dbReference type="PANTHER" id="PTHR46203">
    <property type="entry name" value="PROBABLE PEPTIDE CHAIN RELEASE FACTOR C12ORF65"/>
    <property type="match status" value="1"/>
</dbReference>
<keyword evidence="8" id="KW-1185">Reference proteome</keyword>
<evidence type="ECO:0000259" key="6">
    <source>
        <dbReference type="Pfam" id="PF00472"/>
    </source>
</evidence>
<keyword evidence="4" id="KW-0496">Mitochondrion</keyword>
<proteinExistence type="inferred from homology"/>
<evidence type="ECO:0000256" key="5">
    <source>
        <dbReference type="SAM" id="MobiDB-lite"/>
    </source>
</evidence>
<keyword evidence="3" id="KW-0809">Transit peptide</keyword>
<dbReference type="Gene3D" id="3.30.160.20">
    <property type="match status" value="1"/>
</dbReference>
<name>A0ABQ8FMT5_9FUNG</name>
<comment type="similarity">
    <text evidence="2">Belongs to the prokaryotic/mitochondrial release factor family.</text>
</comment>
<gene>
    <name evidence="7" type="ORF">BASA50_002361</name>
</gene>
<dbReference type="InterPro" id="IPR045853">
    <property type="entry name" value="Pep_chain_release_fac_I_sf"/>
</dbReference>
<evidence type="ECO:0000256" key="3">
    <source>
        <dbReference type="ARBA" id="ARBA00022946"/>
    </source>
</evidence>
<comment type="caution">
    <text evidence="7">The sequence shown here is derived from an EMBL/GenBank/DDBJ whole genome shotgun (WGS) entry which is preliminary data.</text>
</comment>
<accession>A0ABQ8FMT5</accession>
<evidence type="ECO:0000256" key="2">
    <source>
        <dbReference type="ARBA" id="ARBA00010835"/>
    </source>
</evidence>
<evidence type="ECO:0000313" key="8">
    <source>
        <dbReference type="Proteomes" id="UP001648503"/>
    </source>
</evidence>
<evidence type="ECO:0000256" key="1">
    <source>
        <dbReference type="ARBA" id="ARBA00004173"/>
    </source>
</evidence>
<reference evidence="7 8" key="1">
    <citation type="submission" date="2021-02" db="EMBL/GenBank/DDBJ databases">
        <title>Variation within the Batrachochytrium salamandrivorans European outbreak.</title>
        <authorList>
            <person name="Kelly M."/>
            <person name="Pasmans F."/>
            <person name="Shea T.P."/>
            <person name="Munoz J.F."/>
            <person name="Carranza S."/>
            <person name="Cuomo C.A."/>
            <person name="Martel A."/>
        </authorList>
    </citation>
    <scope>NUCLEOTIDE SEQUENCE [LARGE SCALE GENOMIC DNA]</scope>
    <source>
        <strain evidence="7 8">AMFP18/2</strain>
    </source>
</reference>
<evidence type="ECO:0000256" key="4">
    <source>
        <dbReference type="ARBA" id="ARBA00023128"/>
    </source>
</evidence>